<evidence type="ECO:0000313" key="5">
    <source>
        <dbReference type="Proteomes" id="UP000644548"/>
    </source>
</evidence>
<keyword evidence="1" id="KW-0472">Membrane</keyword>
<dbReference type="InterPro" id="IPR052155">
    <property type="entry name" value="Biofilm_reg_signaling"/>
</dbReference>
<dbReference type="PANTHER" id="PTHR44757">
    <property type="entry name" value="DIGUANYLATE CYCLASE DGCP"/>
    <property type="match status" value="1"/>
</dbReference>
<proteinExistence type="predicted"/>
<dbReference type="SUPFAM" id="SSF55073">
    <property type="entry name" value="Nucleotide cyclase"/>
    <property type="match status" value="1"/>
</dbReference>
<keyword evidence="5" id="KW-1185">Reference proteome</keyword>
<dbReference type="Pfam" id="PF00990">
    <property type="entry name" value="GGDEF"/>
    <property type="match status" value="1"/>
</dbReference>
<reference evidence="5" key="1">
    <citation type="journal article" date="2019" name="Int. J. Syst. Evol. Microbiol.">
        <title>The Global Catalogue of Microorganisms (GCM) 10K type strain sequencing project: providing services to taxonomists for standard genome sequencing and annotation.</title>
        <authorList>
            <consortium name="The Broad Institute Genomics Platform"/>
            <consortium name="The Broad Institute Genome Sequencing Center for Infectious Disease"/>
            <person name="Wu L."/>
            <person name="Ma J."/>
        </authorList>
    </citation>
    <scope>NUCLEOTIDE SEQUENCE [LARGE SCALE GENOMIC DNA]</scope>
    <source>
        <strain evidence="5">JCM 31405</strain>
    </source>
</reference>
<dbReference type="CDD" id="cd01949">
    <property type="entry name" value="GGDEF"/>
    <property type="match status" value="1"/>
</dbReference>
<organism evidence="4 5">
    <name type="scientific">Deinococcus sedimenti</name>
    <dbReference type="NCBI Taxonomy" id="1867090"/>
    <lineage>
        <taxon>Bacteria</taxon>
        <taxon>Thermotogati</taxon>
        <taxon>Deinococcota</taxon>
        <taxon>Deinococci</taxon>
        <taxon>Deinococcales</taxon>
        <taxon>Deinococcaceae</taxon>
        <taxon>Deinococcus</taxon>
    </lineage>
</organism>
<feature type="domain" description="EAL" evidence="2">
    <location>
        <begin position="497"/>
        <end position="752"/>
    </location>
</feature>
<feature type="transmembrane region" description="Helical" evidence="1">
    <location>
        <begin position="45"/>
        <end position="65"/>
    </location>
</feature>
<feature type="transmembrane region" description="Helical" evidence="1">
    <location>
        <begin position="99"/>
        <end position="122"/>
    </location>
</feature>
<dbReference type="InterPro" id="IPR029787">
    <property type="entry name" value="Nucleotide_cyclase"/>
</dbReference>
<feature type="transmembrane region" description="Helical" evidence="1">
    <location>
        <begin position="134"/>
        <end position="156"/>
    </location>
</feature>
<dbReference type="EMBL" id="BMQN01000002">
    <property type="protein sequence ID" value="GGR88110.1"/>
    <property type="molecule type" value="Genomic_DNA"/>
</dbReference>
<protein>
    <recommendedName>
        <fullName evidence="6">EAL domain-containing protein</fullName>
    </recommendedName>
</protein>
<dbReference type="Pfam" id="PF00563">
    <property type="entry name" value="EAL"/>
    <property type="match status" value="1"/>
</dbReference>
<feature type="transmembrane region" description="Helical" evidence="1">
    <location>
        <begin position="192"/>
        <end position="211"/>
    </location>
</feature>
<name>A0ABQ2S188_9DEIO</name>
<feature type="transmembrane region" description="Helical" evidence="1">
    <location>
        <begin position="168"/>
        <end position="185"/>
    </location>
</feature>
<dbReference type="CDD" id="cd01948">
    <property type="entry name" value="EAL"/>
    <property type="match status" value="1"/>
</dbReference>
<dbReference type="SUPFAM" id="SSF141868">
    <property type="entry name" value="EAL domain-like"/>
    <property type="match status" value="1"/>
</dbReference>
<dbReference type="Gene3D" id="3.20.20.450">
    <property type="entry name" value="EAL domain"/>
    <property type="match status" value="1"/>
</dbReference>
<sequence length="765" mass="83273">MTIQAVTVRIFERRAEPALLLAVALHALLVSVAQPLPGHAWLTGGAYLTGQLVCLIVAAAAWRGAHPAQRRLLSRFTLALGALWLGDLITLSFELRGQAIPALSVADALYAGYYLLLFGALLRLTRLRLRSLRTLAMTLDSLIVMTILGTVAWTFLLSRPVPLHPAGAAYVTLDLALIAVGLLALRQQRLSVPVALICAGLALIVGGDLHYALVGGYASGNRADFLYLWGTALQALGLWQRREQSVRGVQWRPPRPVRVWLAAFPYLAGALTCAALLVSSPTPVTLWGAALTFLLVLLRQGTVLQENHLLARKLRHSAAELERRGSQLRFQTRHDALTGLPNRAEFEEQLRRALTGPVAVMFIDLDGFKDVNDTFGHPVGDELLRLVTARLQTHLPARATLARVGGDEFTLVLPGADEAQAVHAARRLLGSLSDPLDVAGLTLPVSASIGVSLAPRDGADITTLQRRADTAMYHAKRSGRRQVQVFTPALDDQRRDRFAVEAALRRALTGHEFTLHYQPQLRGARLESVEALLRWTSPTLGPVTPGRFIPVAEQCGLILPLGRWVRERACEQAAAWHHQGRPLRVAVNVSPLEFAQPDFVPHVHHLLERLDLPAHLLELEVTEGVLVQDLTGTATKLRALRALGVRISVDDFGVQHASLSALMALPADVLKLDRSFLSGHDGLGGVHAAGPQVLRAVHTLGRELNLDVLAEGVETPEQHALLRDLGFEYMQGFLFAPAMPADELDAWRAVRGSVSEPAQPTLLLE</sequence>
<accession>A0ABQ2S188</accession>
<evidence type="ECO:0000313" key="4">
    <source>
        <dbReference type="EMBL" id="GGR88110.1"/>
    </source>
</evidence>
<keyword evidence="1" id="KW-1133">Transmembrane helix</keyword>
<dbReference type="InterPro" id="IPR001633">
    <property type="entry name" value="EAL_dom"/>
</dbReference>
<dbReference type="Proteomes" id="UP000644548">
    <property type="component" value="Unassembled WGS sequence"/>
</dbReference>
<evidence type="ECO:0000256" key="1">
    <source>
        <dbReference type="SAM" id="Phobius"/>
    </source>
</evidence>
<dbReference type="PROSITE" id="PS50887">
    <property type="entry name" value="GGDEF"/>
    <property type="match status" value="1"/>
</dbReference>
<feature type="domain" description="GGDEF" evidence="3">
    <location>
        <begin position="356"/>
        <end position="488"/>
    </location>
</feature>
<dbReference type="SMART" id="SM00267">
    <property type="entry name" value="GGDEF"/>
    <property type="match status" value="1"/>
</dbReference>
<evidence type="ECO:0000259" key="3">
    <source>
        <dbReference type="PROSITE" id="PS50887"/>
    </source>
</evidence>
<feature type="transmembrane region" description="Helical" evidence="1">
    <location>
        <begin position="259"/>
        <end position="278"/>
    </location>
</feature>
<dbReference type="InterPro" id="IPR035919">
    <property type="entry name" value="EAL_sf"/>
</dbReference>
<keyword evidence="1" id="KW-0812">Transmembrane</keyword>
<comment type="caution">
    <text evidence="4">The sequence shown here is derived from an EMBL/GenBank/DDBJ whole genome shotgun (WGS) entry which is preliminary data.</text>
</comment>
<dbReference type="RefSeq" id="WP_189072446.1">
    <property type="nucleotide sequence ID" value="NZ_BMQN01000002.1"/>
</dbReference>
<evidence type="ECO:0008006" key="6">
    <source>
        <dbReference type="Google" id="ProtNLM"/>
    </source>
</evidence>
<feature type="transmembrane region" description="Helical" evidence="1">
    <location>
        <begin position="72"/>
        <end position="93"/>
    </location>
</feature>
<dbReference type="SMART" id="SM00052">
    <property type="entry name" value="EAL"/>
    <property type="match status" value="1"/>
</dbReference>
<gene>
    <name evidence="4" type="ORF">GCM10008960_13920</name>
</gene>
<evidence type="ECO:0000259" key="2">
    <source>
        <dbReference type="PROSITE" id="PS50883"/>
    </source>
</evidence>
<feature type="transmembrane region" description="Helical" evidence="1">
    <location>
        <begin position="284"/>
        <end position="304"/>
    </location>
</feature>
<dbReference type="InterPro" id="IPR043128">
    <property type="entry name" value="Rev_trsase/Diguanyl_cyclase"/>
</dbReference>
<dbReference type="NCBIfam" id="TIGR00254">
    <property type="entry name" value="GGDEF"/>
    <property type="match status" value="1"/>
</dbReference>
<dbReference type="Gene3D" id="3.30.70.270">
    <property type="match status" value="1"/>
</dbReference>
<dbReference type="InterPro" id="IPR000160">
    <property type="entry name" value="GGDEF_dom"/>
</dbReference>
<dbReference type="PANTHER" id="PTHR44757:SF2">
    <property type="entry name" value="BIOFILM ARCHITECTURE MAINTENANCE PROTEIN MBAA"/>
    <property type="match status" value="1"/>
</dbReference>
<dbReference type="PROSITE" id="PS50883">
    <property type="entry name" value="EAL"/>
    <property type="match status" value="1"/>
</dbReference>